<feature type="transmembrane region" description="Helical" evidence="6">
    <location>
        <begin position="308"/>
        <end position="327"/>
    </location>
</feature>
<dbReference type="Proteomes" id="UP000799770">
    <property type="component" value="Unassembled WGS sequence"/>
</dbReference>
<evidence type="ECO:0000256" key="3">
    <source>
        <dbReference type="ARBA" id="ARBA00022989"/>
    </source>
</evidence>
<feature type="transmembrane region" description="Helical" evidence="6">
    <location>
        <begin position="235"/>
        <end position="260"/>
    </location>
</feature>
<evidence type="ECO:0000256" key="2">
    <source>
        <dbReference type="ARBA" id="ARBA00022692"/>
    </source>
</evidence>
<evidence type="ECO:0000256" key="4">
    <source>
        <dbReference type="ARBA" id="ARBA00023136"/>
    </source>
</evidence>
<dbReference type="InterPro" id="IPR049326">
    <property type="entry name" value="Rhodopsin_dom_fungi"/>
</dbReference>
<keyword evidence="2 6" id="KW-0812">Transmembrane</keyword>
<dbReference type="PANTHER" id="PTHR33048">
    <property type="entry name" value="PTH11-LIKE INTEGRAL MEMBRANE PROTEIN (AFU_ORTHOLOGUE AFUA_5G11245)"/>
    <property type="match status" value="1"/>
</dbReference>
<feature type="domain" description="Rhodopsin" evidence="7">
    <location>
        <begin position="92"/>
        <end position="332"/>
    </location>
</feature>
<reference evidence="8" key="1">
    <citation type="journal article" date="2020" name="Stud. Mycol.">
        <title>101 Dothideomycetes genomes: a test case for predicting lifestyles and emergence of pathogens.</title>
        <authorList>
            <person name="Haridas S."/>
            <person name="Albert R."/>
            <person name="Binder M."/>
            <person name="Bloem J."/>
            <person name="Labutti K."/>
            <person name="Salamov A."/>
            <person name="Andreopoulos B."/>
            <person name="Baker S."/>
            <person name="Barry K."/>
            <person name="Bills G."/>
            <person name="Bluhm B."/>
            <person name="Cannon C."/>
            <person name="Castanera R."/>
            <person name="Culley D."/>
            <person name="Daum C."/>
            <person name="Ezra D."/>
            <person name="Gonzalez J."/>
            <person name="Henrissat B."/>
            <person name="Kuo A."/>
            <person name="Liang C."/>
            <person name="Lipzen A."/>
            <person name="Lutzoni F."/>
            <person name="Magnuson J."/>
            <person name="Mondo S."/>
            <person name="Nolan M."/>
            <person name="Ohm R."/>
            <person name="Pangilinan J."/>
            <person name="Park H.-J."/>
            <person name="Ramirez L."/>
            <person name="Alfaro M."/>
            <person name="Sun H."/>
            <person name="Tritt A."/>
            <person name="Yoshinaga Y."/>
            <person name="Zwiers L.-H."/>
            <person name="Turgeon B."/>
            <person name="Goodwin S."/>
            <person name="Spatafora J."/>
            <person name="Crous P."/>
            <person name="Grigoriev I."/>
        </authorList>
    </citation>
    <scope>NUCLEOTIDE SEQUENCE</scope>
    <source>
        <strain evidence="8">CBS 627.86</strain>
    </source>
</reference>
<feature type="transmembrane region" description="Helical" evidence="6">
    <location>
        <begin position="107"/>
        <end position="127"/>
    </location>
</feature>
<keyword evidence="9" id="KW-1185">Reference proteome</keyword>
<evidence type="ECO:0000313" key="9">
    <source>
        <dbReference type="Proteomes" id="UP000799770"/>
    </source>
</evidence>
<evidence type="ECO:0000256" key="5">
    <source>
        <dbReference type="ARBA" id="ARBA00038359"/>
    </source>
</evidence>
<feature type="transmembrane region" description="Helical" evidence="6">
    <location>
        <begin position="192"/>
        <end position="215"/>
    </location>
</feature>
<comment type="subcellular location">
    <subcellularLocation>
        <location evidence="1">Membrane</location>
        <topology evidence="1">Multi-pass membrane protein</topology>
    </subcellularLocation>
</comment>
<gene>
    <name evidence="8" type="ORF">BDV96DRAFT_582732</name>
</gene>
<keyword evidence="4 6" id="KW-0472">Membrane</keyword>
<sequence>MLQSLTQSSMRLRRITSRSHTYQYFYLILSFPNSSSQSHGLRKFDLLPSGFLLCFTTSIADGSENMQTLSIEALTALLWGFTALDIILTAGRFVMHWRRLKKIRVDDVFNGIALVFLLVFMITWQRYVPVEYLAQLRAAGLRKGPLPPYDPIFSLKVDFANLLIFWCTLYAVKASFLALYWQIFAVSRRFRLAWTVVVIYVGLSFAISILAPFWHCGHPSTLMDPRACHQWKSRAVTILYMTTVLHLFGDILLVTLPLTMLRSLQMRMREKIGLAFIFGLVLIDIAFAILRVVFTITETFKSVPDRNTLWSSLDPIVAVMVCTLPCYRSVLSFDRTKPIIRTPHVSFHSSNLTGPSKISSLSTHKAHSVDVQMEDLSSDRLNIHNPSGF</sequence>
<dbReference type="Pfam" id="PF20684">
    <property type="entry name" value="Fung_rhodopsin"/>
    <property type="match status" value="1"/>
</dbReference>
<evidence type="ECO:0000313" key="8">
    <source>
        <dbReference type="EMBL" id="KAF2111195.1"/>
    </source>
</evidence>
<feature type="transmembrane region" description="Helical" evidence="6">
    <location>
        <begin position="159"/>
        <end position="180"/>
    </location>
</feature>
<dbReference type="OrthoDB" id="444631at2759"/>
<evidence type="ECO:0000256" key="6">
    <source>
        <dbReference type="SAM" id="Phobius"/>
    </source>
</evidence>
<accession>A0A6A5YVQ0</accession>
<protein>
    <recommendedName>
        <fullName evidence="7">Rhodopsin domain-containing protein</fullName>
    </recommendedName>
</protein>
<dbReference type="EMBL" id="ML977335">
    <property type="protein sequence ID" value="KAF2111195.1"/>
    <property type="molecule type" value="Genomic_DNA"/>
</dbReference>
<comment type="similarity">
    <text evidence="5">Belongs to the SAT4 family.</text>
</comment>
<feature type="transmembrane region" description="Helical" evidence="6">
    <location>
        <begin position="76"/>
        <end position="95"/>
    </location>
</feature>
<keyword evidence="3 6" id="KW-1133">Transmembrane helix</keyword>
<organism evidence="8 9">
    <name type="scientific">Lophiotrema nucula</name>
    <dbReference type="NCBI Taxonomy" id="690887"/>
    <lineage>
        <taxon>Eukaryota</taxon>
        <taxon>Fungi</taxon>
        <taxon>Dikarya</taxon>
        <taxon>Ascomycota</taxon>
        <taxon>Pezizomycotina</taxon>
        <taxon>Dothideomycetes</taxon>
        <taxon>Pleosporomycetidae</taxon>
        <taxon>Pleosporales</taxon>
        <taxon>Lophiotremataceae</taxon>
        <taxon>Lophiotrema</taxon>
    </lineage>
</organism>
<name>A0A6A5YVQ0_9PLEO</name>
<proteinExistence type="inferred from homology"/>
<evidence type="ECO:0000259" key="7">
    <source>
        <dbReference type="Pfam" id="PF20684"/>
    </source>
</evidence>
<dbReference type="InterPro" id="IPR052337">
    <property type="entry name" value="SAT4-like"/>
</dbReference>
<evidence type="ECO:0000256" key="1">
    <source>
        <dbReference type="ARBA" id="ARBA00004141"/>
    </source>
</evidence>
<dbReference type="GO" id="GO:0016020">
    <property type="term" value="C:membrane"/>
    <property type="evidence" value="ECO:0007669"/>
    <property type="project" value="UniProtKB-SubCell"/>
</dbReference>
<feature type="transmembrane region" description="Helical" evidence="6">
    <location>
        <begin position="272"/>
        <end position="296"/>
    </location>
</feature>
<dbReference type="PANTHER" id="PTHR33048:SF18">
    <property type="entry name" value="INTEGRAL MEMBRANE PROTEIN"/>
    <property type="match status" value="1"/>
</dbReference>
<dbReference type="AlphaFoldDB" id="A0A6A5YVQ0"/>